<feature type="compositionally biased region" description="Basic and acidic residues" evidence="1">
    <location>
        <begin position="52"/>
        <end position="62"/>
    </location>
</feature>
<dbReference type="KEGG" id="tso:IZ6_04650"/>
<accession>A0A6S6QS64</accession>
<dbReference type="AlphaFoldDB" id="A0A6S6QS64"/>
<sequence>MATDVPPNFITMRAIKGPAGSDWGSTPTQAGGALKKARIHNGGGGGGQIPTSRREESCGEFG</sequence>
<dbReference type="Proteomes" id="UP000515317">
    <property type="component" value="Chromosome"/>
</dbReference>
<evidence type="ECO:0000313" key="2">
    <source>
        <dbReference type="EMBL" id="BCJ89730.1"/>
    </source>
</evidence>
<organism evidence="2 3">
    <name type="scientific">Terrihabitans soli</name>
    <dbReference type="NCBI Taxonomy" id="708113"/>
    <lineage>
        <taxon>Bacteria</taxon>
        <taxon>Pseudomonadati</taxon>
        <taxon>Pseudomonadota</taxon>
        <taxon>Alphaproteobacteria</taxon>
        <taxon>Hyphomicrobiales</taxon>
        <taxon>Terrihabitans</taxon>
    </lineage>
</organism>
<name>A0A6S6QS64_9HYPH</name>
<protein>
    <submittedName>
        <fullName evidence="2">Uncharacterized protein</fullName>
    </submittedName>
</protein>
<evidence type="ECO:0000313" key="3">
    <source>
        <dbReference type="Proteomes" id="UP000515317"/>
    </source>
</evidence>
<dbReference type="EMBL" id="AP023361">
    <property type="protein sequence ID" value="BCJ89730.1"/>
    <property type="molecule type" value="Genomic_DNA"/>
</dbReference>
<keyword evidence="3" id="KW-1185">Reference proteome</keyword>
<proteinExistence type="predicted"/>
<gene>
    <name evidence="2" type="ORF">IZ6_04650</name>
</gene>
<feature type="region of interest" description="Disordered" evidence="1">
    <location>
        <begin position="16"/>
        <end position="62"/>
    </location>
</feature>
<evidence type="ECO:0000256" key="1">
    <source>
        <dbReference type="SAM" id="MobiDB-lite"/>
    </source>
</evidence>
<reference evidence="2 3" key="1">
    <citation type="submission" date="2020-08" db="EMBL/GenBank/DDBJ databases">
        <title>Genome sequence of Rhizobiales bacterium strain IZ6.</title>
        <authorList>
            <person name="Nakai R."/>
            <person name="Naganuma T."/>
        </authorList>
    </citation>
    <scope>NUCLEOTIDE SEQUENCE [LARGE SCALE GENOMIC DNA]</scope>
    <source>
        <strain evidence="2 3">IZ6</strain>
    </source>
</reference>